<dbReference type="InterPro" id="IPR050576">
    <property type="entry name" value="Cilia_flagella_integrity"/>
</dbReference>
<gene>
    <name evidence="17" type="primary">LRRC48</name>
</gene>
<evidence type="ECO:0000256" key="12">
    <source>
        <dbReference type="ARBA" id="ARBA00059806"/>
    </source>
</evidence>
<evidence type="ECO:0000313" key="17">
    <source>
        <dbReference type="RefSeq" id="XP_004405207.1"/>
    </source>
</evidence>
<comment type="subunit">
    <text evidence="13">Component of the nexin-dynein regulatory complex (N-DRC). Interacts with DRC1. Interacts with TCTE1/DRC5. Interacts with DRC7.</text>
</comment>
<keyword evidence="4" id="KW-0677">Repeat</keyword>
<evidence type="ECO:0000256" key="7">
    <source>
        <dbReference type="ARBA" id="ARBA00023069"/>
    </source>
</evidence>
<evidence type="ECO:0000256" key="14">
    <source>
        <dbReference type="ARBA" id="ARBA00075017"/>
    </source>
</evidence>
<dbReference type="AlphaFoldDB" id="A0A2U3WA38"/>
<dbReference type="GO" id="GO:0005929">
    <property type="term" value="C:cilium"/>
    <property type="evidence" value="ECO:0007669"/>
    <property type="project" value="TreeGrafter"/>
</dbReference>
<dbReference type="SMART" id="SM00365">
    <property type="entry name" value="LRR_SD22"/>
    <property type="match status" value="4"/>
</dbReference>
<evidence type="ECO:0000256" key="15">
    <source>
        <dbReference type="SAM" id="Coils"/>
    </source>
</evidence>
<dbReference type="GeneID" id="101372496"/>
<accession>A0A2U3WA38</accession>
<reference evidence="17" key="1">
    <citation type="submission" date="2025-08" db="UniProtKB">
        <authorList>
            <consortium name="RefSeq"/>
        </authorList>
    </citation>
    <scope>IDENTIFICATION</scope>
</reference>
<evidence type="ECO:0000256" key="13">
    <source>
        <dbReference type="ARBA" id="ARBA00063302"/>
    </source>
</evidence>
<evidence type="ECO:0000256" key="2">
    <source>
        <dbReference type="ARBA" id="ARBA00022490"/>
    </source>
</evidence>
<feature type="coiled-coil region" evidence="15">
    <location>
        <begin position="366"/>
        <end position="393"/>
    </location>
</feature>
<evidence type="ECO:0000256" key="3">
    <source>
        <dbReference type="ARBA" id="ARBA00022614"/>
    </source>
</evidence>
<dbReference type="PROSITE" id="PS51450">
    <property type="entry name" value="LRR"/>
    <property type="match status" value="4"/>
</dbReference>
<comment type="function">
    <text evidence="12">Component of the nexin-dynein regulatory complex (N-DRC) a key regulator of ciliary/flagellar motility which maintains the alignment and integrity of the distal axoneme and regulates microtubule sliding in motile axonemes.</text>
</comment>
<comment type="subcellular location">
    <subcellularLocation>
        <location evidence="1">Cytoplasm</location>
        <location evidence="1">Cytoskeleton</location>
        <location evidence="1">Flagellum axoneme</location>
    </subcellularLocation>
</comment>
<dbReference type="KEGG" id="oro:101372496"/>
<dbReference type="Proteomes" id="UP000245340">
    <property type="component" value="Unplaced"/>
</dbReference>
<sequence>MQRLYDSVEPRVMDEHMLKLAVEEQGPQEEAGPLARQEGILFKDVLSLRLDFQNILHIDSLWQFENLRKLQLDNNIIEKIEGLERLVHLVWLDLSFNNIEAIEGLDTLVNLEDLSLFNNRISKIDSLDALVKLQVLSLGNNQIGNMMNIIYLRRFKALRTLSLSGNPIAESEDYKMFIYAYLPDLRYLDFRHIDDHMKDLARSKHQYSIDGLKQQEHLTQARLDDEQAQQEELKKHKVAFVEHLNGSFLFDSMYAEDVEGNKLAYLPGVGELLQAYKDKFVIICLNIFEYGLKQQEKRKLELDTFNECIQEAIQENQEQGKRRIAKFEEKHLLNLNAIREESNVTNIERKKVEYGEDITELFNVLMTLEMQLVEQLEETINMFERNITDLVALFIENVQSLMAQCRDLENHHHEKLLEISINTLERIVKGELNEDLPDDVRALFVDKDTIVNAVGASHDIHLLKIDNREDELVTRTNSWCTHLVDTIHKDEIMRNRRRVKEINQYIDHMQNELDNLECSDVID</sequence>
<name>A0A2U3WA38_ODORO</name>
<dbReference type="STRING" id="9708.A0A2U3WA38"/>
<evidence type="ECO:0000256" key="9">
    <source>
        <dbReference type="ARBA" id="ARBA00023273"/>
    </source>
</evidence>
<evidence type="ECO:0000256" key="10">
    <source>
        <dbReference type="ARBA" id="ARBA00038378"/>
    </source>
</evidence>
<evidence type="ECO:0000256" key="6">
    <source>
        <dbReference type="ARBA" id="ARBA00023054"/>
    </source>
</evidence>
<dbReference type="Pfam" id="PF14580">
    <property type="entry name" value="LRR_9"/>
    <property type="match status" value="1"/>
</dbReference>
<protein>
    <recommendedName>
        <fullName evidence="11">Dynein regulatory complex subunit 3</fullName>
    </recommendedName>
    <alternativeName>
        <fullName evidence="14">Leucine-rich repeat-containing protein 48</fullName>
    </alternativeName>
</protein>
<evidence type="ECO:0000256" key="4">
    <source>
        <dbReference type="ARBA" id="ARBA00022737"/>
    </source>
</evidence>
<dbReference type="PANTHER" id="PTHR45973:SF12">
    <property type="entry name" value="DYNEIN REGULATORY COMPLEX SUBUNIT 3"/>
    <property type="match status" value="1"/>
</dbReference>
<comment type="similarity">
    <text evidence="10">Belongs to the DRC3 family.</text>
</comment>
<evidence type="ECO:0000256" key="8">
    <source>
        <dbReference type="ARBA" id="ARBA00023212"/>
    </source>
</evidence>
<keyword evidence="3" id="KW-0433">Leucine-rich repeat</keyword>
<keyword evidence="2" id="KW-0963">Cytoplasm</keyword>
<evidence type="ECO:0000256" key="5">
    <source>
        <dbReference type="ARBA" id="ARBA00022846"/>
    </source>
</evidence>
<proteinExistence type="inferred from homology"/>
<organism evidence="16 17">
    <name type="scientific">Odobenus rosmarus divergens</name>
    <name type="common">Pacific walrus</name>
    <dbReference type="NCBI Taxonomy" id="9708"/>
    <lineage>
        <taxon>Eukaryota</taxon>
        <taxon>Metazoa</taxon>
        <taxon>Chordata</taxon>
        <taxon>Craniata</taxon>
        <taxon>Vertebrata</taxon>
        <taxon>Euteleostomi</taxon>
        <taxon>Mammalia</taxon>
        <taxon>Eutheria</taxon>
        <taxon>Laurasiatheria</taxon>
        <taxon>Carnivora</taxon>
        <taxon>Caniformia</taxon>
        <taxon>Pinnipedia</taxon>
        <taxon>Odobenidae</taxon>
        <taxon>Odobenus</taxon>
    </lineage>
</organism>
<evidence type="ECO:0000313" key="16">
    <source>
        <dbReference type="Proteomes" id="UP000245340"/>
    </source>
</evidence>
<evidence type="ECO:0000256" key="11">
    <source>
        <dbReference type="ARBA" id="ARBA00040950"/>
    </source>
</evidence>
<keyword evidence="9" id="KW-0966">Cell projection</keyword>
<dbReference type="PANTHER" id="PTHR45973">
    <property type="entry name" value="PROTEIN PHOSPHATASE 1 REGULATORY SUBUNIT SDS22-RELATED"/>
    <property type="match status" value="1"/>
</dbReference>
<dbReference type="FunFam" id="3.80.10.10:FF:000292">
    <property type="entry name" value="Dynein regulatory complex subunit 3"/>
    <property type="match status" value="1"/>
</dbReference>
<dbReference type="SUPFAM" id="SSF52058">
    <property type="entry name" value="L domain-like"/>
    <property type="match status" value="1"/>
</dbReference>
<dbReference type="OrthoDB" id="27917at2759"/>
<dbReference type="InParanoid" id="A0A2U3WA38"/>
<keyword evidence="16" id="KW-1185">Reference proteome</keyword>
<dbReference type="RefSeq" id="XP_004405207.1">
    <property type="nucleotide sequence ID" value="XM_004405150.1"/>
</dbReference>
<dbReference type="InterPro" id="IPR032675">
    <property type="entry name" value="LRR_dom_sf"/>
</dbReference>
<keyword evidence="7" id="KW-0969">Cilium</keyword>
<dbReference type="Gene3D" id="3.80.10.10">
    <property type="entry name" value="Ribonuclease Inhibitor"/>
    <property type="match status" value="1"/>
</dbReference>
<keyword evidence="8" id="KW-0206">Cytoskeleton</keyword>
<evidence type="ECO:0000256" key="1">
    <source>
        <dbReference type="ARBA" id="ARBA00004611"/>
    </source>
</evidence>
<keyword evidence="6 15" id="KW-0175">Coiled coil</keyword>
<keyword evidence="5" id="KW-0282">Flagellum</keyword>
<dbReference type="InterPro" id="IPR001611">
    <property type="entry name" value="Leu-rich_rpt"/>
</dbReference>
<dbReference type="CTD" id="83450"/>